<dbReference type="RefSeq" id="WP_160596213.1">
    <property type="nucleotide sequence ID" value="NZ_WTYI01000001.1"/>
</dbReference>
<evidence type="ECO:0000256" key="1">
    <source>
        <dbReference type="SAM" id="MobiDB-lite"/>
    </source>
</evidence>
<gene>
    <name evidence="2" type="ORF">GRI34_12535</name>
</gene>
<sequence>MIHYGKVETYDSEAQQGTIQPNAGGQPLSFRRVDLQQQAGEPRCETYFGYETWTKDDGETVAVHLRQLS</sequence>
<evidence type="ECO:0000313" key="2">
    <source>
        <dbReference type="EMBL" id="MXO97245.1"/>
    </source>
</evidence>
<keyword evidence="3" id="KW-1185">Reference proteome</keyword>
<name>A0A6I4TMI2_9SPHN</name>
<dbReference type="Proteomes" id="UP000432727">
    <property type="component" value="Unassembled WGS sequence"/>
</dbReference>
<dbReference type="AlphaFoldDB" id="A0A6I4TMI2"/>
<comment type="caution">
    <text evidence="2">The sequence shown here is derived from an EMBL/GenBank/DDBJ whole genome shotgun (WGS) entry which is preliminary data.</text>
</comment>
<proteinExistence type="predicted"/>
<dbReference type="OrthoDB" id="7428521at2"/>
<protein>
    <submittedName>
        <fullName evidence="2">Cold-shock protein</fullName>
    </submittedName>
</protein>
<feature type="compositionally biased region" description="Polar residues" evidence="1">
    <location>
        <begin position="12"/>
        <end position="23"/>
    </location>
</feature>
<dbReference type="EMBL" id="WTYI01000001">
    <property type="protein sequence ID" value="MXO97245.1"/>
    <property type="molecule type" value="Genomic_DNA"/>
</dbReference>
<organism evidence="2 3">
    <name type="scientific">Qipengyuania aquimaris</name>
    <dbReference type="NCBI Taxonomy" id="255984"/>
    <lineage>
        <taxon>Bacteria</taxon>
        <taxon>Pseudomonadati</taxon>
        <taxon>Pseudomonadota</taxon>
        <taxon>Alphaproteobacteria</taxon>
        <taxon>Sphingomonadales</taxon>
        <taxon>Erythrobacteraceae</taxon>
        <taxon>Qipengyuania</taxon>
    </lineage>
</organism>
<reference evidence="2 3" key="1">
    <citation type="submission" date="2019-12" db="EMBL/GenBank/DDBJ databases">
        <title>Genomic-based taxomic classification of the family Erythrobacteraceae.</title>
        <authorList>
            <person name="Xu L."/>
        </authorList>
    </citation>
    <scope>NUCLEOTIDE SEQUENCE [LARGE SCALE GENOMIC DNA]</scope>
    <source>
        <strain evidence="2 3">JCM 12189</strain>
    </source>
</reference>
<accession>A0A6I4TMI2</accession>
<feature type="region of interest" description="Disordered" evidence="1">
    <location>
        <begin position="1"/>
        <end position="26"/>
    </location>
</feature>
<evidence type="ECO:0000313" key="3">
    <source>
        <dbReference type="Proteomes" id="UP000432727"/>
    </source>
</evidence>